<sequence>MSQQKPLPIQSVSYFFTRAKDTHQEGGRAFITLFVRLTKEHTKYTSTEIQRETESAWADIQEVPKEQAAHQITMLPDGLYTYVIAEEMYHELLRLSAACPEALCQLTPIHRNRKFKRFG</sequence>
<dbReference type="EMBL" id="CP019640">
    <property type="protein sequence ID" value="AQQ55201.1"/>
    <property type="molecule type" value="Genomic_DNA"/>
</dbReference>
<dbReference type="KEGG" id="pmar:B0X71_17640"/>
<dbReference type="AlphaFoldDB" id="A0A1Q2L453"/>
<evidence type="ECO:0000313" key="2">
    <source>
        <dbReference type="Proteomes" id="UP000188184"/>
    </source>
</evidence>
<protein>
    <submittedName>
        <fullName evidence="1">Uncharacterized protein</fullName>
    </submittedName>
</protein>
<organism evidence="1 2">
    <name type="scientific">Planococcus lenghuensis</name>
    <dbReference type="NCBI Taxonomy" id="2213202"/>
    <lineage>
        <taxon>Bacteria</taxon>
        <taxon>Bacillati</taxon>
        <taxon>Bacillota</taxon>
        <taxon>Bacilli</taxon>
        <taxon>Bacillales</taxon>
        <taxon>Caryophanaceae</taxon>
        <taxon>Planococcus</taxon>
    </lineage>
</organism>
<dbReference type="RefSeq" id="WP_156889913.1">
    <property type="nucleotide sequence ID" value="NZ_CP019640.1"/>
</dbReference>
<keyword evidence="2" id="KW-1185">Reference proteome</keyword>
<name>A0A1Q2L453_9BACL</name>
<gene>
    <name evidence="1" type="ORF">B0X71_17640</name>
</gene>
<reference evidence="1 2" key="1">
    <citation type="submission" date="2017-02" db="EMBL/GenBank/DDBJ databases">
        <title>The complete genomic sequence of a novel cold adapted crude oil-degrading bacterium Planococcus qaidamina Y42.</title>
        <authorList>
            <person name="Yang R."/>
        </authorList>
    </citation>
    <scope>NUCLEOTIDE SEQUENCE [LARGE SCALE GENOMIC DNA]</scope>
    <source>
        <strain evidence="1 2">Y42</strain>
    </source>
</reference>
<dbReference type="Proteomes" id="UP000188184">
    <property type="component" value="Chromosome"/>
</dbReference>
<dbReference type="OrthoDB" id="2453941at2"/>
<accession>A0A1Q2L453</accession>
<evidence type="ECO:0000313" key="1">
    <source>
        <dbReference type="EMBL" id="AQQ55201.1"/>
    </source>
</evidence>
<proteinExistence type="predicted"/>